<evidence type="ECO:0000259" key="1">
    <source>
        <dbReference type="SMART" id="SM01321"/>
    </source>
</evidence>
<dbReference type="InterPro" id="IPR002686">
    <property type="entry name" value="Transposase_17"/>
</dbReference>
<dbReference type="PANTHER" id="PTHR36966:SF1">
    <property type="entry name" value="REP-ASSOCIATED TYROSINE TRANSPOSASE"/>
    <property type="match status" value="1"/>
</dbReference>
<dbReference type="RefSeq" id="WP_058314670.1">
    <property type="nucleotide sequence ID" value="NZ_CYTO01000010.1"/>
</dbReference>
<dbReference type="SMART" id="SM01321">
    <property type="entry name" value="Y1_Tnp"/>
    <property type="match status" value="1"/>
</dbReference>
<gene>
    <name evidence="2" type="ORF">TA5114_01515</name>
</gene>
<accession>A0A0P1IQH5</accession>
<evidence type="ECO:0000313" key="3">
    <source>
        <dbReference type="Proteomes" id="UP000051184"/>
    </source>
</evidence>
<feature type="domain" description="Transposase IS200-like" evidence="1">
    <location>
        <begin position="9"/>
        <end position="131"/>
    </location>
</feature>
<dbReference type="SUPFAM" id="SSF143422">
    <property type="entry name" value="Transposase IS200-like"/>
    <property type="match status" value="1"/>
</dbReference>
<sequence>MPNYLRPKQSGATIFFTVALADRSSQLLIDDIQGLREAVIKTRQERPFKIDAWVVLPDHMHCIWTLPAGDSDYATRWRLIKSRFSRRHPVGPRSKSHMARNERGIWQRRYWEHHIRDREDYDTHIRYCWVNPVKHGYVENPEDWPFSTINAFGP</sequence>
<evidence type="ECO:0000313" key="2">
    <source>
        <dbReference type="EMBL" id="CUK25711.1"/>
    </source>
</evidence>
<dbReference type="InterPro" id="IPR036515">
    <property type="entry name" value="Transposase_17_sf"/>
</dbReference>
<dbReference type="Gene3D" id="3.30.70.1290">
    <property type="entry name" value="Transposase IS200-like"/>
    <property type="match status" value="1"/>
</dbReference>
<proteinExistence type="predicted"/>
<dbReference type="PANTHER" id="PTHR36966">
    <property type="entry name" value="REP-ASSOCIATED TYROSINE TRANSPOSASE"/>
    <property type="match status" value="1"/>
</dbReference>
<dbReference type="GO" id="GO:0043565">
    <property type="term" value="F:sequence-specific DNA binding"/>
    <property type="evidence" value="ECO:0007669"/>
    <property type="project" value="TreeGrafter"/>
</dbReference>
<dbReference type="GO" id="GO:0004803">
    <property type="term" value="F:transposase activity"/>
    <property type="evidence" value="ECO:0007669"/>
    <property type="project" value="InterPro"/>
</dbReference>
<dbReference type="STRING" id="1715691.TA5113_01587"/>
<dbReference type="GO" id="GO:0006313">
    <property type="term" value="P:DNA transposition"/>
    <property type="evidence" value="ECO:0007669"/>
    <property type="project" value="InterPro"/>
</dbReference>
<organism evidence="2 3">
    <name type="scientific">Cognatishimia activa</name>
    <dbReference type="NCBI Taxonomy" id="1715691"/>
    <lineage>
        <taxon>Bacteria</taxon>
        <taxon>Pseudomonadati</taxon>
        <taxon>Pseudomonadota</taxon>
        <taxon>Alphaproteobacteria</taxon>
        <taxon>Rhodobacterales</taxon>
        <taxon>Paracoccaceae</taxon>
        <taxon>Cognatishimia</taxon>
    </lineage>
</organism>
<dbReference type="OrthoDB" id="9794403at2"/>
<dbReference type="AlphaFoldDB" id="A0A0P1IQH5"/>
<dbReference type="Proteomes" id="UP000051184">
    <property type="component" value="Unassembled WGS sequence"/>
</dbReference>
<name>A0A0P1IQH5_9RHOB</name>
<dbReference type="InterPro" id="IPR052715">
    <property type="entry name" value="RAYT_transposase"/>
</dbReference>
<protein>
    <submittedName>
        <fullName evidence="2">Transposase</fullName>
    </submittedName>
</protein>
<keyword evidence="3" id="KW-1185">Reference proteome</keyword>
<dbReference type="EMBL" id="CYUE01000013">
    <property type="protein sequence ID" value="CUK25711.1"/>
    <property type="molecule type" value="Genomic_DNA"/>
</dbReference>
<dbReference type="NCBIfam" id="NF047646">
    <property type="entry name" value="REP_Tyr_transpos"/>
    <property type="match status" value="1"/>
</dbReference>
<reference evidence="3" key="1">
    <citation type="submission" date="2015-09" db="EMBL/GenBank/DDBJ databases">
        <authorList>
            <person name="Rodrigo-Torres Lidia"/>
            <person name="Arahal R.David."/>
        </authorList>
    </citation>
    <scope>NUCLEOTIDE SEQUENCE [LARGE SCALE GENOMIC DNA]</scope>
    <source>
        <strain evidence="3">CECT 5114</strain>
    </source>
</reference>